<dbReference type="EMBL" id="SOAY01000011">
    <property type="protein sequence ID" value="TDT45623.1"/>
    <property type="molecule type" value="Genomic_DNA"/>
</dbReference>
<protein>
    <submittedName>
        <fullName evidence="1">Uncharacterized protein</fullName>
    </submittedName>
</protein>
<gene>
    <name evidence="1" type="ORF">CLV90_2713</name>
</gene>
<dbReference type="AlphaFoldDB" id="A0A4R7K689"/>
<name>A0A4R7K689_9FLAO</name>
<dbReference type="Gene3D" id="3.90.226.10">
    <property type="entry name" value="2-enoyl-CoA Hydratase, Chain A, domain 1"/>
    <property type="match status" value="1"/>
</dbReference>
<evidence type="ECO:0000313" key="1">
    <source>
        <dbReference type="EMBL" id="TDT45623.1"/>
    </source>
</evidence>
<accession>A0A4R7K689</accession>
<proteinExistence type="predicted"/>
<evidence type="ECO:0000313" key="2">
    <source>
        <dbReference type="Proteomes" id="UP000294749"/>
    </source>
</evidence>
<reference evidence="1 2" key="1">
    <citation type="submission" date="2019-03" db="EMBL/GenBank/DDBJ databases">
        <title>Genomic Encyclopedia of Archaeal and Bacterial Type Strains, Phase II (KMG-II): from individual species to whole genera.</title>
        <authorList>
            <person name="Goeker M."/>
        </authorList>
    </citation>
    <scope>NUCLEOTIDE SEQUENCE [LARGE SCALE GENOMIC DNA]</scope>
    <source>
        <strain evidence="1 2">DSM 25233</strain>
    </source>
</reference>
<sequence>MDLIKIVKSKGGKNKAGKWMEKNEINPEIIIKNQPEVIAKGVDEQLEKSIEVLMKEVE</sequence>
<organism evidence="1 2">
    <name type="scientific">Maribacter spongiicola</name>
    <dbReference type="NCBI Taxonomy" id="1206753"/>
    <lineage>
        <taxon>Bacteria</taxon>
        <taxon>Pseudomonadati</taxon>
        <taxon>Bacteroidota</taxon>
        <taxon>Flavobacteriia</taxon>
        <taxon>Flavobacteriales</taxon>
        <taxon>Flavobacteriaceae</taxon>
        <taxon>Maribacter</taxon>
    </lineage>
</organism>
<keyword evidence="2" id="KW-1185">Reference proteome</keyword>
<comment type="caution">
    <text evidence="1">The sequence shown here is derived from an EMBL/GenBank/DDBJ whole genome shotgun (WGS) entry which is preliminary data.</text>
</comment>
<dbReference type="Proteomes" id="UP000294749">
    <property type="component" value="Unassembled WGS sequence"/>
</dbReference>